<feature type="compositionally biased region" description="Low complexity" evidence="9">
    <location>
        <begin position="224"/>
        <end position="253"/>
    </location>
</feature>
<evidence type="ECO:0000256" key="1">
    <source>
        <dbReference type="ARBA" id="ARBA00004651"/>
    </source>
</evidence>
<gene>
    <name evidence="13" type="ORF">PPNO1_LOCUS4080</name>
</gene>
<keyword evidence="8 10" id="KW-0472">Membrane</keyword>
<dbReference type="SUPFAM" id="SSF52540">
    <property type="entry name" value="P-loop containing nucleoside triphosphate hydrolases"/>
    <property type="match status" value="2"/>
</dbReference>
<feature type="transmembrane region" description="Helical" evidence="10">
    <location>
        <begin position="1102"/>
        <end position="1124"/>
    </location>
</feature>
<evidence type="ECO:0000256" key="9">
    <source>
        <dbReference type="SAM" id="MobiDB-lite"/>
    </source>
</evidence>
<dbReference type="PROSITE" id="PS50929">
    <property type="entry name" value="ABC_TM1F"/>
    <property type="match status" value="2"/>
</dbReference>
<proteinExistence type="predicted"/>
<feature type="transmembrane region" description="Helical" evidence="10">
    <location>
        <begin position="66"/>
        <end position="88"/>
    </location>
</feature>
<dbReference type="SMART" id="SM00382">
    <property type="entry name" value="AAA"/>
    <property type="match status" value="2"/>
</dbReference>
<feature type="transmembrane region" description="Helical" evidence="10">
    <location>
        <begin position="989"/>
        <end position="1006"/>
    </location>
</feature>
<feature type="domain" description="ABC transporter" evidence="11">
    <location>
        <begin position="1163"/>
        <end position="1401"/>
    </location>
</feature>
<keyword evidence="7 10" id="KW-1133">Transmembrane helix</keyword>
<dbReference type="InterPro" id="IPR044726">
    <property type="entry name" value="ABCC_6TM_D2"/>
</dbReference>
<accession>A0A9P1H2F4</accession>
<feature type="domain" description="ABC transmembrane type-1" evidence="12">
    <location>
        <begin position="271"/>
        <end position="489"/>
    </location>
</feature>
<dbReference type="CDD" id="cd18580">
    <property type="entry name" value="ABC_6TM_ABCC_D2"/>
    <property type="match status" value="1"/>
</dbReference>
<evidence type="ECO:0000259" key="11">
    <source>
        <dbReference type="PROSITE" id="PS50893"/>
    </source>
</evidence>
<comment type="caution">
    <text evidence="13">The sequence shown here is derived from an EMBL/GenBank/DDBJ whole genome shotgun (WGS) entry which is preliminary data.</text>
</comment>
<evidence type="ECO:0000256" key="3">
    <source>
        <dbReference type="ARBA" id="ARBA00022475"/>
    </source>
</evidence>
<dbReference type="GO" id="GO:0140359">
    <property type="term" value="F:ABC-type transporter activity"/>
    <property type="evidence" value="ECO:0007669"/>
    <property type="project" value="InterPro"/>
</dbReference>
<dbReference type="Proteomes" id="UP000838763">
    <property type="component" value="Unassembled WGS sequence"/>
</dbReference>
<evidence type="ECO:0000259" key="12">
    <source>
        <dbReference type="PROSITE" id="PS50929"/>
    </source>
</evidence>
<dbReference type="Pfam" id="PF00664">
    <property type="entry name" value="ABC_membrane"/>
    <property type="match status" value="1"/>
</dbReference>
<organism evidence="13 14">
    <name type="scientific">Parascedosporium putredinis</name>
    <dbReference type="NCBI Taxonomy" id="1442378"/>
    <lineage>
        <taxon>Eukaryota</taxon>
        <taxon>Fungi</taxon>
        <taxon>Dikarya</taxon>
        <taxon>Ascomycota</taxon>
        <taxon>Pezizomycotina</taxon>
        <taxon>Sordariomycetes</taxon>
        <taxon>Hypocreomycetidae</taxon>
        <taxon>Microascales</taxon>
        <taxon>Microascaceae</taxon>
        <taxon>Parascedosporium</taxon>
    </lineage>
</organism>
<dbReference type="PROSITE" id="PS50893">
    <property type="entry name" value="ABC_TRANSPORTER_2"/>
    <property type="match status" value="2"/>
</dbReference>
<dbReference type="SUPFAM" id="SSF90123">
    <property type="entry name" value="ABC transporter transmembrane region"/>
    <property type="match status" value="2"/>
</dbReference>
<keyword evidence="14" id="KW-1185">Reference proteome</keyword>
<feature type="transmembrane region" description="Helical" evidence="10">
    <location>
        <begin position="431"/>
        <end position="454"/>
    </location>
</feature>
<feature type="compositionally biased region" description="Polar residues" evidence="9">
    <location>
        <begin position="520"/>
        <end position="533"/>
    </location>
</feature>
<keyword evidence="5" id="KW-0547">Nucleotide-binding</keyword>
<dbReference type="Pfam" id="PF00005">
    <property type="entry name" value="ABC_tran"/>
    <property type="match status" value="1"/>
</dbReference>
<dbReference type="InterPro" id="IPR003439">
    <property type="entry name" value="ABC_transporter-like_ATP-bd"/>
</dbReference>
<feature type="domain" description="ABC transporter" evidence="11">
    <location>
        <begin position="578"/>
        <end position="806"/>
    </location>
</feature>
<evidence type="ECO:0000256" key="7">
    <source>
        <dbReference type="ARBA" id="ARBA00022989"/>
    </source>
</evidence>
<feature type="transmembrane region" description="Helical" evidence="10">
    <location>
        <begin position="34"/>
        <end position="54"/>
    </location>
</feature>
<feature type="transmembrane region" description="Helical" evidence="10">
    <location>
        <begin position="885"/>
        <end position="910"/>
    </location>
</feature>
<evidence type="ECO:0000256" key="10">
    <source>
        <dbReference type="SAM" id="Phobius"/>
    </source>
</evidence>
<keyword evidence="4 10" id="KW-0812">Transmembrane</keyword>
<evidence type="ECO:0000256" key="5">
    <source>
        <dbReference type="ARBA" id="ARBA00022741"/>
    </source>
</evidence>
<feature type="transmembrane region" description="Helical" evidence="10">
    <location>
        <begin position="1070"/>
        <end position="1090"/>
    </location>
</feature>
<evidence type="ECO:0000313" key="13">
    <source>
        <dbReference type="EMBL" id="CAI4214351.1"/>
    </source>
</evidence>
<keyword evidence="2" id="KW-0813">Transport</keyword>
<feature type="region of interest" description="Disordered" evidence="9">
    <location>
        <begin position="520"/>
        <end position="543"/>
    </location>
</feature>
<dbReference type="InterPro" id="IPR017871">
    <property type="entry name" value="ABC_transporter-like_CS"/>
</dbReference>
<dbReference type="PANTHER" id="PTHR24223:SF345">
    <property type="entry name" value="ABC MULTIDRUG TRANSPORTER (EUROFUNG)"/>
    <property type="match status" value="1"/>
</dbReference>
<dbReference type="GO" id="GO:0005524">
    <property type="term" value="F:ATP binding"/>
    <property type="evidence" value="ECO:0007669"/>
    <property type="project" value="UniProtKB-KW"/>
</dbReference>
<evidence type="ECO:0000313" key="14">
    <source>
        <dbReference type="Proteomes" id="UP000838763"/>
    </source>
</evidence>
<feature type="domain" description="ABC transmembrane type-1" evidence="12">
    <location>
        <begin position="848"/>
        <end position="1120"/>
    </location>
</feature>
<protein>
    <recommendedName>
        <fullName evidence="15">ABC transporter</fullName>
    </recommendedName>
</protein>
<dbReference type="InterPro" id="IPR050173">
    <property type="entry name" value="ABC_transporter_C-like"/>
</dbReference>
<dbReference type="GO" id="GO:0005886">
    <property type="term" value="C:plasma membrane"/>
    <property type="evidence" value="ECO:0007669"/>
    <property type="project" value="UniProtKB-SubCell"/>
</dbReference>
<evidence type="ECO:0000256" key="6">
    <source>
        <dbReference type="ARBA" id="ARBA00022840"/>
    </source>
</evidence>
<feature type="transmembrane region" description="Helical" evidence="10">
    <location>
        <begin position="365"/>
        <end position="385"/>
    </location>
</feature>
<evidence type="ECO:0008006" key="15">
    <source>
        <dbReference type="Google" id="ProtNLM"/>
    </source>
</evidence>
<dbReference type="InterPro" id="IPR003593">
    <property type="entry name" value="AAA+_ATPase"/>
</dbReference>
<dbReference type="InterPro" id="IPR027417">
    <property type="entry name" value="P-loop_NTPase"/>
</dbReference>
<dbReference type="Gene3D" id="1.20.1560.10">
    <property type="entry name" value="ABC transporter type 1, transmembrane domain"/>
    <property type="match status" value="2"/>
</dbReference>
<reference evidence="13" key="1">
    <citation type="submission" date="2022-11" db="EMBL/GenBank/DDBJ databases">
        <authorList>
            <person name="Scott C."/>
            <person name="Bruce N."/>
        </authorList>
    </citation>
    <scope>NUCLEOTIDE SEQUENCE</scope>
</reference>
<keyword evidence="3" id="KW-1003">Cell membrane</keyword>
<feature type="region of interest" description="Disordered" evidence="9">
    <location>
        <begin position="215"/>
        <end position="262"/>
    </location>
</feature>
<feature type="transmembrane region" description="Helical" evidence="10">
    <location>
        <begin position="466"/>
        <end position="493"/>
    </location>
</feature>
<keyword evidence="6" id="KW-0067">ATP-binding</keyword>
<sequence length="1401" mass="151911">MSSSGSECLNDHSLGPNVLGCRGDFDFTLAFEKLFLSILPATVFIPLCAARLAYLLPRPRIVGGRLFQNIKLALVTIYATLQLAILILPRPPPLSYAEHSRSPRPSMLLAAYVFLTLLFDIARVRTSWLVARDDHASRGFVLTRLLTSSIALKAFILFLEAQTKRRWLSWNAALHSPEEMNGLFGLGAFAWLNRLFLRGYGSILTLRDLYPSTPPWPPAPSTPPSRNASAPTASTARNSASSKPSAAPSSPAADGGGPEETRQHRSIGFGLIGAAVLVYTGVAITTGFFHYYRHRVLYMVRACLVSAIYDKTVESKATAIAGDAAAVTLMSTDIDRIIKGFQAIHDVWGSVVEIAIGSWLLYRQIGAAFVAPIVTIAVCACGIAWTRVGLTASALASLKGLKIAGLADHVYDLIKSLRAAEIGAGNQWRMLAIFGAIFGIAPGSLAPVFTFAVTSRELDTTTMYAAMSYIILVAGPLGLLFQYLPSLVAAFACMERIQEFLEQDPRVDYRKFALTSGSTATSAKEPTEKSSTVEGDGSHPTASTEKARILMAERGPSSPPLVGSTATPSIVDLPTVAAKLSNCSFGWTADKMSLRNISTTIRTGELTIVVGPVASGKSTLCLALLGEVPHSTGDLKLYACPDAIAYCDQVPFLLNATLKDNIVGHGEFDQDKYDAIVEATMLRPDIALMPAGHDTKVGTNGIMLSGGQKQRLSLARALYLESPFGIFDDILSGLDADTETHVFNHVFGPEGPEGTLVEEGRFEDLLVNGLYVGNLGVQLSDSDSASHRSGTHIRDSTSDMGPPSPKTRAHKQAPTPAKEQALEQDLNKARQMGDWKVYRHYFQAMSWVNIVVAILSGLIFAFGEDFATIWIGYWAEDRFDRSRAFYTGIFALLRGSQLVCILAIGLAILISHVTLSGTRLHNNALRTVVTAPLSFLTNTDIGVVTNLFSQDMTLIDGELPMALLNMCTEPACVIGTAIVIAVATPYLAAGYPVLILVLYFLQKFYLRTSRQMRILDLEAKSPLYSHFIDTLKGIATIRAFGWTIQNVRRNEYLLNESQRPAYLLVMIQQWLSFVLQMIVAGIAILLVSLATQVTASATFTGASLIVLMTFGEVLTFLIIIYTSLETSIGAVARLKTFSDTVKPEDLLGEDIELPEEWPSRGHIEINDVSASYGPKPQDGLTPMSEKHSEEEPALALSEITISIQPGEKIAICGRTGSAPKTSSSTKSPPPRFPPLLRQRLIAVPQDPVFLPGGNTIRANLDPANAAASDEERLDVLRAVQLEAFVSGMSEEGLGGEMKAESLSSGQKQLFSLARAVLRKRVREGRGVRGGVLLLDEVSSSVDKKTDRLMQEVIKREFEAYTIVMISHRLEIVRDFFDTVAVLDQGRLVEVGAPNALVAQEE</sequence>
<evidence type="ECO:0000256" key="2">
    <source>
        <dbReference type="ARBA" id="ARBA00022448"/>
    </source>
</evidence>
<dbReference type="PROSITE" id="PS00211">
    <property type="entry name" value="ABC_TRANSPORTER_1"/>
    <property type="match status" value="2"/>
</dbReference>
<dbReference type="OrthoDB" id="6500128at2759"/>
<name>A0A9P1H2F4_9PEZI</name>
<evidence type="ECO:0000256" key="8">
    <source>
        <dbReference type="ARBA" id="ARBA00023136"/>
    </source>
</evidence>
<feature type="transmembrane region" description="Helical" evidence="10">
    <location>
        <begin position="847"/>
        <end position="873"/>
    </location>
</feature>
<dbReference type="PANTHER" id="PTHR24223">
    <property type="entry name" value="ATP-BINDING CASSETTE SUB-FAMILY C"/>
    <property type="match status" value="1"/>
</dbReference>
<dbReference type="InterPro" id="IPR011527">
    <property type="entry name" value="ABC1_TM_dom"/>
</dbReference>
<feature type="transmembrane region" description="Helical" evidence="10">
    <location>
        <begin position="108"/>
        <end position="128"/>
    </location>
</feature>
<evidence type="ECO:0000256" key="4">
    <source>
        <dbReference type="ARBA" id="ARBA00022692"/>
    </source>
</evidence>
<comment type="subcellular location">
    <subcellularLocation>
        <location evidence="1">Cell membrane</location>
        <topology evidence="1">Multi-pass membrane protein</topology>
    </subcellularLocation>
</comment>
<dbReference type="InterPro" id="IPR036640">
    <property type="entry name" value="ABC1_TM_sf"/>
</dbReference>
<dbReference type="EMBL" id="CALLCH030000011">
    <property type="protein sequence ID" value="CAI4214351.1"/>
    <property type="molecule type" value="Genomic_DNA"/>
</dbReference>
<dbReference type="Gene3D" id="3.40.50.300">
    <property type="entry name" value="P-loop containing nucleotide triphosphate hydrolases"/>
    <property type="match status" value="2"/>
</dbReference>
<dbReference type="GO" id="GO:0016887">
    <property type="term" value="F:ATP hydrolysis activity"/>
    <property type="evidence" value="ECO:0007669"/>
    <property type="project" value="InterPro"/>
</dbReference>
<dbReference type="FunFam" id="1.20.1560.10:FF:000066">
    <property type="entry name" value="ABC multidrug transporter (Eurofung)"/>
    <property type="match status" value="1"/>
</dbReference>
<feature type="transmembrane region" description="Helical" evidence="10">
    <location>
        <begin position="269"/>
        <end position="292"/>
    </location>
</feature>
<feature type="region of interest" description="Disordered" evidence="9">
    <location>
        <begin position="781"/>
        <end position="824"/>
    </location>
</feature>